<keyword evidence="8" id="KW-0505">Motor protein</keyword>
<dbReference type="PROSITE" id="PS50005">
    <property type="entry name" value="TPR"/>
    <property type="match status" value="2"/>
</dbReference>
<dbReference type="InterPro" id="IPR011990">
    <property type="entry name" value="TPR-like_helical_dom_sf"/>
</dbReference>
<keyword evidence="4" id="KW-0493">Microtubule</keyword>
<evidence type="ECO:0000256" key="9">
    <source>
        <dbReference type="ARBA" id="ARBA00023212"/>
    </source>
</evidence>
<evidence type="ECO:0000256" key="4">
    <source>
        <dbReference type="ARBA" id="ARBA00022701"/>
    </source>
</evidence>
<dbReference type="Proteomes" id="UP000235015">
    <property type="component" value="Unassembled WGS sequence"/>
</dbReference>
<dbReference type="AlphaFoldDB" id="A0A2N6CS61"/>
<protein>
    <recommendedName>
        <fullName evidence="14">Tetratricopeptide repeat protein</fullName>
    </recommendedName>
</protein>
<evidence type="ECO:0000256" key="3">
    <source>
        <dbReference type="ARBA" id="ARBA00022490"/>
    </source>
</evidence>
<organism evidence="12 13">
    <name type="scientific">Sedimenticola selenatireducens</name>
    <dbReference type="NCBI Taxonomy" id="191960"/>
    <lineage>
        <taxon>Bacteria</taxon>
        <taxon>Pseudomonadati</taxon>
        <taxon>Pseudomonadota</taxon>
        <taxon>Gammaproteobacteria</taxon>
        <taxon>Chromatiales</taxon>
        <taxon>Sedimenticolaceae</taxon>
        <taxon>Sedimenticola</taxon>
    </lineage>
</organism>
<feature type="repeat" description="TPR" evidence="10">
    <location>
        <begin position="153"/>
        <end position="186"/>
    </location>
</feature>
<dbReference type="PANTHER" id="PTHR45783:SF3">
    <property type="entry name" value="KINESIN LIGHT CHAIN"/>
    <property type="match status" value="1"/>
</dbReference>
<reference evidence="12 13" key="1">
    <citation type="submission" date="2017-11" db="EMBL/GenBank/DDBJ databases">
        <title>Genome-resolved metagenomics identifies genetic mobility, metabolic interactions, and unexpected diversity in perchlorate-reducing communities.</title>
        <authorList>
            <person name="Barnum T.P."/>
            <person name="Figueroa I.A."/>
            <person name="Carlstrom C.I."/>
            <person name="Lucas L.N."/>
            <person name="Engelbrektson A.L."/>
            <person name="Coates J.D."/>
        </authorList>
    </citation>
    <scope>NUCLEOTIDE SEQUENCE [LARGE SCALE GENOMIC DNA]</scope>
    <source>
        <strain evidence="12">BM301</strain>
    </source>
</reference>
<keyword evidence="3" id="KW-0963">Cytoplasm</keyword>
<evidence type="ECO:0000256" key="8">
    <source>
        <dbReference type="ARBA" id="ARBA00023175"/>
    </source>
</evidence>
<dbReference type="Gene3D" id="1.25.40.10">
    <property type="entry name" value="Tetratricopeptide repeat domain"/>
    <property type="match status" value="1"/>
</dbReference>
<evidence type="ECO:0000256" key="2">
    <source>
        <dbReference type="ARBA" id="ARBA00009622"/>
    </source>
</evidence>
<dbReference type="EMBL" id="PKUN01000030">
    <property type="protein sequence ID" value="PLX59924.1"/>
    <property type="molecule type" value="Genomic_DNA"/>
</dbReference>
<accession>A0A2N6CS61</accession>
<dbReference type="GO" id="GO:0019894">
    <property type="term" value="F:kinesin binding"/>
    <property type="evidence" value="ECO:0007669"/>
    <property type="project" value="TreeGrafter"/>
</dbReference>
<dbReference type="Pfam" id="PF13424">
    <property type="entry name" value="TPR_12"/>
    <property type="match status" value="1"/>
</dbReference>
<keyword evidence="5" id="KW-0677">Repeat</keyword>
<comment type="similarity">
    <text evidence="2">Belongs to the kinesin light chain family.</text>
</comment>
<evidence type="ECO:0000256" key="5">
    <source>
        <dbReference type="ARBA" id="ARBA00022737"/>
    </source>
</evidence>
<dbReference type="PANTHER" id="PTHR45783">
    <property type="entry name" value="KINESIN LIGHT CHAIN"/>
    <property type="match status" value="1"/>
</dbReference>
<keyword evidence="7" id="KW-0175">Coiled coil</keyword>
<evidence type="ECO:0000256" key="1">
    <source>
        <dbReference type="ARBA" id="ARBA00004245"/>
    </source>
</evidence>
<feature type="compositionally biased region" description="Basic and acidic residues" evidence="11">
    <location>
        <begin position="346"/>
        <end position="362"/>
    </location>
</feature>
<dbReference type="InterPro" id="IPR019734">
    <property type="entry name" value="TPR_rpt"/>
</dbReference>
<feature type="repeat" description="TPR" evidence="10">
    <location>
        <begin position="77"/>
        <end position="110"/>
    </location>
</feature>
<evidence type="ECO:0000256" key="11">
    <source>
        <dbReference type="SAM" id="MobiDB-lite"/>
    </source>
</evidence>
<keyword evidence="9" id="KW-0206">Cytoskeleton</keyword>
<name>A0A2N6CS61_9GAMM</name>
<evidence type="ECO:0000256" key="6">
    <source>
        <dbReference type="ARBA" id="ARBA00022803"/>
    </source>
</evidence>
<dbReference type="GO" id="GO:0005871">
    <property type="term" value="C:kinesin complex"/>
    <property type="evidence" value="ECO:0007669"/>
    <property type="project" value="InterPro"/>
</dbReference>
<dbReference type="Pfam" id="PF13374">
    <property type="entry name" value="TPR_10"/>
    <property type="match status" value="1"/>
</dbReference>
<gene>
    <name evidence="12" type="ORF">C0630_18675</name>
</gene>
<dbReference type="SMART" id="SM00028">
    <property type="entry name" value="TPR"/>
    <property type="match status" value="4"/>
</dbReference>
<keyword evidence="6 10" id="KW-0802">TPR repeat</keyword>
<comment type="caution">
    <text evidence="12">The sequence shown here is derived from an EMBL/GenBank/DDBJ whole genome shotgun (WGS) entry which is preliminary data.</text>
</comment>
<evidence type="ECO:0000313" key="12">
    <source>
        <dbReference type="EMBL" id="PLX59924.1"/>
    </source>
</evidence>
<evidence type="ECO:0008006" key="14">
    <source>
        <dbReference type="Google" id="ProtNLM"/>
    </source>
</evidence>
<evidence type="ECO:0000256" key="7">
    <source>
        <dbReference type="ARBA" id="ARBA00023054"/>
    </source>
</evidence>
<feature type="region of interest" description="Disordered" evidence="11">
    <location>
        <begin position="333"/>
        <end position="362"/>
    </location>
</feature>
<dbReference type="SUPFAM" id="SSF48452">
    <property type="entry name" value="TPR-like"/>
    <property type="match status" value="1"/>
</dbReference>
<dbReference type="GO" id="GO:0007018">
    <property type="term" value="P:microtubule-based movement"/>
    <property type="evidence" value="ECO:0007669"/>
    <property type="project" value="TreeGrafter"/>
</dbReference>
<comment type="subcellular location">
    <subcellularLocation>
        <location evidence="1">Cytoplasm</location>
        <location evidence="1">Cytoskeleton</location>
    </subcellularLocation>
</comment>
<dbReference type="GO" id="GO:0005874">
    <property type="term" value="C:microtubule"/>
    <property type="evidence" value="ECO:0007669"/>
    <property type="project" value="UniProtKB-KW"/>
</dbReference>
<evidence type="ECO:0000313" key="13">
    <source>
        <dbReference type="Proteomes" id="UP000235015"/>
    </source>
</evidence>
<sequence length="362" mass="40628">MGMQSKITTRAVCLILFFYLLFVGAGSVAASVIMDKQAAPLDSGEADVADEAIAKHDPTPSVVLLERVRKNARQQAAAAAFSLGIMAIEQKDFTTAELLVQESLQLQPSNPEYLYVAASLAFNRGAFAEAEAYQLRSLELTKAELGTQDIRTASLMDDLGTIYLAQQHYDQAERTWRESLSIREQILGNTHPSIAPRLKDLAGLVMHDGRFDETEQLLKRLIHILEADTGPDRMDIATAQHILADFYVSRHRKNEADELYRRVLADWKAAPTQKRLLIAARLYELGNEYLSQLRLEEARPQFELVLGLLENDFGADHLYVRGARTALIKLKSEQEEHSGNNTVDPVGDRELHSRFSQHREVM</sequence>
<proteinExistence type="inferred from homology"/>
<dbReference type="STRING" id="1111735.GCA_000428045_02622"/>
<dbReference type="GO" id="GO:0005737">
    <property type="term" value="C:cytoplasm"/>
    <property type="evidence" value="ECO:0007669"/>
    <property type="project" value="TreeGrafter"/>
</dbReference>
<dbReference type="InterPro" id="IPR002151">
    <property type="entry name" value="Kinesin_light"/>
</dbReference>
<evidence type="ECO:0000256" key="10">
    <source>
        <dbReference type="PROSITE-ProRule" id="PRU00339"/>
    </source>
</evidence>